<evidence type="ECO:0000313" key="2">
    <source>
        <dbReference type="Proteomes" id="UP000502377"/>
    </source>
</evidence>
<dbReference type="Gene3D" id="3.40.1350.10">
    <property type="match status" value="1"/>
</dbReference>
<protein>
    <recommendedName>
        <fullName evidence="3">DUF91 domain-containing protein</fullName>
    </recommendedName>
</protein>
<sequence length="374" mass="43608">MTTHVFIVDNNTFKYHLEYMFAGTGAGNNFIDFNSVGTTNLHYATENNLLGMIADISRIRIGDNVVFYLQQDYSKGIYEGKFYGIFRVRSLGFLDNNDGGQFLINELQKSLTFRILIEPLEVYADGVTEWEALDEIKNICSPNQMLWSLIYRKLKGNRGNTMITIYEFERLYQLIREKNYYVPLGGQNFSFDSYSQQIIQIPQSNSYDGRFGSINILPRLLAKYEKGHQFETHLQAYILQNIEQIFNSGFEWIEWIGNEVSCGVGMQRIDIMLSKINGINRVCMPIELKSSEAYLGITHQIQRYVDWIRQYYLPNRQSDLVPVLISRQILDKNSQYFSNLIAEFQNFNAINNINLKYIEFTIENNSINFSKIVY</sequence>
<dbReference type="KEGG" id="crx:CRECT_0358"/>
<dbReference type="Proteomes" id="UP000502377">
    <property type="component" value="Chromosome"/>
</dbReference>
<gene>
    <name evidence="1" type="ORF">CRECT_0358</name>
</gene>
<accession>A0A6G5QK34</accession>
<dbReference type="AlphaFoldDB" id="A0A6G5QK34"/>
<dbReference type="GO" id="GO:0003676">
    <property type="term" value="F:nucleic acid binding"/>
    <property type="evidence" value="ECO:0007669"/>
    <property type="project" value="InterPro"/>
</dbReference>
<dbReference type="RefSeq" id="WP_004318841.1">
    <property type="nucleotide sequence ID" value="NZ_CP012543.1"/>
</dbReference>
<evidence type="ECO:0000313" key="1">
    <source>
        <dbReference type="EMBL" id="QCD46055.1"/>
    </source>
</evidence>
<evidence type="ECO:0008006" key="3">
    <source>
        <dbReference type="Google" id="ProtNLM"/>
    </source>
</evidence>
<dbReference type="Gene3D" id="3.10.590.10">
    <property type="entry name" value="ph1033 like domains"/>
    <property type="match status" value="1"/>
</dbReference>
<dbReference type="InterPro" id="IPR011856">
    <property type="entry name" value="tRNA_endonuc-like_dom_sf"/>
</dbReference>
<proteinExistence type="predicted"/>
<reference evidence="1 2" key="1">
    <citation type="submission" date="2016-07" db="EMBL/GenBank/DDBJ databases">
        <title>Comparative genomics of the Campylobacter concisus group.</title>
        <authorList>
            <person name="Miller W.G."/>
            <person name="Yee E."/>
            <person name="Chapman M.H."/>
            <person name="Huynh S."/>
            <person name="Bono J.L."/>
            <person name="On S.L.W."/>
            <person name="StLeger J."/>
            <person name="Foster G."/>
            <person name="Parker C.T."/>
        </authorList>
    </citation>
    <scope>NUCLEOTIDE SEQUENCE [LARGE SCALE GENOMIC DNA]</scope>
    <source>
        <strain evidence="1 2">ATCC 33238</strain>
    </source>
</reference>
<organism evidence="1 2">
    <name type="scientific">Campylobacter rectus</name>
    <name type="common">Wolinella recta</name>
    <dbReference type="NCBI Taxonomy" id="203"/>
    <lineage>
        <taxon>Bacteria</taxon>
        <taxon>Pseudomonadati</taxon>
        <taxon>Campylobacterota</taxon>
        <taxon>Epsilonproteobacteria</taxon>
        <taxon>Campylobacterales</taxon>
        <taxon>Campylobacteraceae</taxon>
        <taxon>Campylobacter</taxon>
    </lineage>
</organism>
<dbReference type="EMBL" id="CP012543">
    <property type="protein sequence ID" value="QCD46055.1"/>
    <property type="molecule type" value="Genomic_DNA"/>
</dbReference>
<name>A0A6G5QK34_CAMRE</name>